<evidence type="ECO:0000259" key="1">
    <source>
        <dbReference type="Pfam" id="PF00078"/>
    </source>
</evidence>
<dbReference type="PANTHER" id="PTHR33116:SF78">
    <property type="entry name" value="OS12G0587133 PROTEIN"/>
    <property type="match status" value="1"/>
</dbReference>
<dbReference type="Pfam" id="PF00078">
    <property type="entry name" value="RVT_1"/>
    <property type="match status" value="1"/>
</dbReference>
<dbReference type="InterPro" id="IPR026960">
    <property type="entry name" value="RVT-Znf"/>
</dbReference>
<dbReference type="Gene3D" id="3.60.10.10">
    <property type="entry name" value="Endonuclease/exonuclease/phosphatase"/>
    <property type="match status" value="1"/>
</dbReference>
<dbReference type="Pfam" id="PF13966">
    <property type="entry name" value="zf-RVT"/>
    <property type="match status" value="1"/>
</dbReference>
<dbReference type="InterPro" id="IPR000477">
    <property type="entry name" value="RT_dom"/>
</dbReference>
<accession>A5BNU9</accession>
<feature type="domain" description="Endonuclease/exonuclease/phosphatase" evidence="2">
    <location>
        <begin position="508"/>
        <end position="704"/>
    </location>
</feature>
<feature type="domain" description="Reverse transcriptase" evidence="1">
    <location>
        <begin position="963"/>
        <end position="1126"/>
    </location>
</feature>
<reference evidence="4" key="1">
    <citation type="journal article" date="2007" name="PLoS ONE">
        <title>The first genome sequence of an elite grapevine cultivar (Pinot noir Vitis vinifera L.): coping with a highly heterozygous genome.</title>
        <authorList>
            <person name="Velasco R."/>
            <person name="Zharkikh A."/>
            <person name="Troggio M."/>
            <person name="Cartwright D.A."/>
            <person name="Cestaro A."/>
            <person name="Pruss D."/>
            <person name="Pindo M."/>
            <person name="FitzGerald L.M."/>
            <person name="Vezzulli S."/>
            <person name="Reid J."/>
            <person name="Malacarne G."/>
            <person name="Iliev D."/>
            <person name="Coppola G."/>
            <person name="Wardell B."/>
            <person name="Micheletti D."/>
            <person name="Macalma T."/>
            <person name="Facci M."/>
            <person name="Mitchell J.T."/>
            <person name="Perazzolli M."/>
            <person name="Eldredge G."/>
            <person name="Gatto P."/>
            <person name="Oyzerski R."/>
            <person name="Moretto M."/>
            <person name="Gutin N."/>
            <person name="Stefanini M."/>
            <person name="Chen Y."/>
            <person name="Segala C."/>
            <person name="Davenport C."/>
            <person name="Dematte L."/>
            <person name="Mraz A."/>
            <person name="Battilana J."/>
            <person name="Stormo K."/>
            <person name="Costa F."/>
            <person name="Tao Q."/>
            <person name="Si-Ammour A."/>
            <person name="Harkins T."/>
            <person name="Lackey A."/>
            <person name="Perbost C."/>
            <person name="Taillon B."/>
            <person name="Stella A."/>
            <person name="Solovyev V."/>
            <person name="Fawcett J.A."/>
            <person name="Sterck L."/>
            <person name="Vandepoele K."/>
            <person name="Grando S.M."/>
            <person name="Toppo S."/>
            <person name="Moser C."/>
            <person name="Lanchbury J."/>
            <person name="Bogden R."/>
            <person name="Skolnick M."/>
            <person name="Sgaramella V."/>
            <person name="Bhatnagar S.K."/>
            <person name="Fontana P."/>
            <person name="Gutin A."/>
            <person name="Van de Peer Y."/>
            <person name="Salamini F."/>
            <person name="Viola R."/>
        </authorList>
    </citation>
    <scope>NUCLEOTIDE SEQUENCE</scope>
</reference>
<proteinExistence type="predicted"/>
<dbReference type="SUPFAM" id="SSF56672">
    <property type="entry name" value="DNA/RNA polymerases"/>
    <property type="match status" value="1"/>
</dbReference>
<evidence type="ECO:0000259" key="3">
    <source>
        <dbReference type="Pfam" id="PF13966"/>
    </source>
</evidence>
<gene>
    <name evidence="4" type="ORF">VITISV_034815</name>
</gene>
<dbReference type="InterPro" id="IPR043502">
    <property type="entry name" value="DNA/RNA_pol_sf"/>
</dbReference>
<dbReference type="EMBL" id="AM466040">
    <property type="protein sequence ID" value="CAN79138.1"/>
    <property type="molecule type" value="Genomic_DNA"/>
</dbReference>
<feature type="domain" description="Reverse transcriptase zinc-binding" evidence="3">
    <location>
        <begin position="1441"/>
        <end position="1525"/>
    </location>
</feature>
<dbReference type="InterPro" id="IPR005135">
    <property type="entry name" value="Endo/exonuclease/phosphatase"/>
</dbReference>
<evidence type="ECO:0000313" key="4">
    <source>
        <dbReference type="EMBL" id="CAN79138.1"/>
    </source>
</evidence>
<dbReference type="GO" id="GO:0003824">
    <property type="term" value="F:catalytic activity"/>
    <property type="evidence" value="ECO:0007669"/>
    <property type="project" value="InterPro"/>
</dbReference>
<dbReference type="CDD" id="cd01650">
    <property type="entry name" value="RT_nLTR_like"/>
    <property type="match status" value="1"/>
</dbReference>
<organism evidence="4">
    <name type="scientific">Vitis vinifera</name>
    <name type="common">Grape</name>
    <dbReference type="NCBI Taxonomy" id="29760"/>
    <lineage>
        <taxon>Eukaryota</taxon>
        <taxon>Viridiplantae</taxon>
        <taxon>Streptophyta</taxon>
        <taxon>Embryophyta</taxon>
        <taxon>Tracheophyta</taxon>
        <taxon>Spermatophyta</taxon>
        <taxon>Magnoliopsida</taxon>
        <taxon>eudicotyledons</taxon>
        <taxon>Gunneridae</taxon>
        <taxon>Pentapetalae</taxon>
        <taxon>rosids</taxon>
        <taxon>Vitales</taxon>
        <taxon>Vitaceae</taxon>
        <taxon>Viteae</taxon>
        <taxon>Vitis</taxon>
    </lineage>
</organism>
<dbReference type="PANTHER" id="PTHR33116">
    <property type="entry name" value="REVERSE TRANSCRIPTASE ZINC-BINDING DOMAIN-CONTAINING PROTEIN-RELATED-RELATED"/>
    <property type="match status" value="1"/>
</dbReference>
<dbReference type="ExpressionAtlas" id="A5BNU9">
    <property type="expression patterns" value="baseline and differential"/>
</dbReference>
<protein>
    <submittedName>
        <fullName evidence="4">Uncharacterized protein</fullName>
    </submittedName>
</protein>
<sequence length="1596" mass="181905">MKQGERKKLINLHHNPTKLERGKILLEFERLEESKRVLGLGSTTVRGIQFRLEKWRPATGCMLEGERRCEAWVRIVGLPVSLWDQTTLRRIGEECGGFLAIDSQTERLEELQWARILVKTNGEELPNVVEVWIEDLCYVLTLWWEVRPILKVGSAGLRGLKKAAVVEVGGEASARAKRRVMEMEDVARTETLQQLVDGTSGQSSGSGRQVEARLGGLNERGPAEVFRNTVLTFRPSGPDPNAIEVGPSWGGSSGLLVDGPHDIGLMQREDVERAKPILQPVESGLEELGPSREACMLGRTGPRLMKGPDAAISSFWLKSMEELEDPSPAKLQRYGNLSSLGGLLVPAASSSPPLFSSRTPLGYYDFYGGGWEVAQRDSQGCSGNGVGFMEQGAVANWELMETNNGSDGEGGEELRLIRTETQGDKGWEEVEWEDSELARFSKFLGFSTKGLEKDILDFLVKIRKRREKVHSKILLDKSKFERELKRLECSINYERGKKLRNGTQLRLLSWNVRGANDSSKRKVIKAMIRSQRVDLFCLQETKIQSMAEGVVRSLGTGRFLEWGASGCSWLCGWLRNVEDGFVWTFTGVYGPFSREDREAFWEELGAIRGIWSDPWCIGGDFNVVLSQRERSSQGRISGAMRRFAQVVDDLELLDLPLQGGVVSWSGGRNNQAWARLDRFLVTQCWLDKFCGIVQCRLSRPTSDHFPIMLKGGGLRRGPSPFRFENMWLKVDGFKDLLRDWWQGTVVRGKASFRLASKLKVMKQKIKEWNREVFGRLEVNKNLALQQVEFWDRVESERSLSENETEMKKEAKETFKKWVLLEETHWRQVSRELWLKEGDKNTGFFHRMANAHRRNNSLDRIKINGVWRAEEQEPSWRADIEGLHLPRLNSCEAEGLEVPFTMEEIHAALMGMNGDKAPGPDGFTGAFWQTCWEFVKEDIMDLFKEFYVQKSFEKSLNTTFLVLIPKKGGAEDLGEFRPISLLGGLYKLVAKVLANRLKKVLGKVVSMDQNAFVRGRQILDASLIANEVVDFWYKRKEKGLICKLDIEKAYDSINWSFLMKVLQKMGFGTWWMEWIWWCISTAKFSILVNGVPAGFFPSSKGLRQGDPLSPYLFVMGMEVLSALIRRAVGGGFVSGCNLKGRGGLVMEVEEIEEMAVELGCKVGALPSVYLGLPLGVHHKAISMWDGVEERMRRRLALWKRQYISKGGRITLIKSTLASIPIYQLSLFRMPKSVAKRLEKLQRDFLWGGGRMERKVHLINWEVVCTQKVNGGLGIRKIDLLNKALLSKWIWRFAVEEDILWKKVIGVKYGQEGLGWRTNEARGAFGVGVWKEILKEANWCWDNIRFKVGKGTRVNFWTDHWCGEEALSRIFPQLFALAVHKNATISEVWDSSLGQGGWNLRFARDSNDWELDLIEAMFNMLRDFKISQEEDSVVWRGGGQGIFGVRCAYNLLAAPNSIDFPVRCIWVDKVPTKAAFFAWEATWGKILTLDRLQRRGWQLPNRYFLCGCEEENVNHILLHCTVARVLWDIILALFGAHWVFPETVIEVLLSWRGSFVGKKRKKIWNSIPVCIFWTVWKERNRLAFRGGWARVYMGEELG</sequence>
<dbReference type="SUPFAM" id="SSF56219">
    <property type="entry name" value="DNase I-like"/>
    <property type="match status" value="1"/>
</dbReference>
<evidence type="ECO:0000259" key="2">
    <source>
        <dbReference type="Pfam" id="PF03372"/>
    </source>
</evidence>
<dbReference type="InterPro" id="IPR036691">
    <property type="entry name" value="Endo/exonu/phosph_ase_sf"/>
</dbReference>
<dbReference type="Pfam" id="PF03372">
    <property type="entry name" value="Exo_endo_phos"/>
    <property type="match status" value="1"/>
</dbReference>
<name>A5BNU9_VITVI</name>